<evidence type="ECO:0000256" key="3">
    <source>
        <dbReference type="ARBA" id="ARBA00022475"/>
    </source>
</evidence>
<feature type="transmembrane region" description="Helical" evidence="9">
    <location>
        <begin position="12"/>
        <end position="37"/>
    </location>
</feature>
<dbReference type="EMBL" id="DF820465">
    <property type="protein sequence ID" value="GAK56733.1"/>
    <property type="molecule type" value="Genomic_DNA"/>
</dbReference>
<accession>A0A081BWM8</accession>
<evidence type="ECO:0000259" key="10">
    <source>
        <dbReference type="Pfam" id="PF04290"/>
    </source>
</evidence>
<dbReference type="GO" id="GO:0005886">
    <property type="term" value="C:plasma membrane"/>
    <property type="evidence" value="ECO:0007669"/>
    <property type="project" value="UniProtKB-SubCell"/>
</dbReference>
<comment type="subcellular location">
    <subcellularLocation>
        <location evidence="1">Cell inner membrane</location>
        <topology evidence="1">Multi-pass membrane protein</topology>
    </subcellularLocation>
</comment>
<reference evidence="11" key="1">
    <citation type="journal article" date="2015" name="PeerJ">
        <title>First genomic representation of candidate bacterial phylum KSB3 points to enhanced environmental sensing as a trigger of wastewater bulking.</title>
        <authorList>
            <person name="Sekiguchi Y."/>
            <person name="Ohashi A."/>
            <person name="Parks D.H."/>
            <person name="Yamauchi T."/>
            <person name="Tyson G.W."/>
            <person name="Hugenholtz P."/>
        </authorList>
    </citation>
    <scope>NUCLEOTIDE SEQUENCE [LARGE SCALE GENOMIC DNA]</scope>
</reference>
<feature type="transmembrane region" description="Helical" evidence="9">
    <location>
        <begin position="127"/>
        <end position="148"/>
    </location>
</feature>
<dbReference type="GO" id="GO:0022857">
    <property type="term" value="F:transmembrane transporter activity"/>
    <property type="evidence" value="ECO:0007669"/>
    <property type="project" value="TreeGrafter"/>
</dbReference>
<evidence type="ECO:0000313" key="11">
    <source>
        <dbReference type="EMBL" id="GAK56733.1"/>
    </source>
</evidence>
<dbReference type="InterPro" id="IPR055348">
    <property type="entry name" value="DctQ"/>
</dbReference>
<keyword evidence="5 9" id="KW-0812">Transmembrane</keyword>
<dbReference type="eggNOG" id="COG3090">
    <property type="taxonomic scope" value="Bacteria"/>
</dbReference>
<feature type="transmembrane region" description="Helical" evidence="9">
    <location>
        <begin position="49"/>
        <end position="66"/>
    </location>
</feature>
<evidence type="ECO:0000256" key="1">
    <source>
        <dbReference type="ARBA" id="ARBA00004429"/>
    </source>
</evidence>
<keyword evidence="2" id="KW-0813">Transport</keyword>
<evidence type="ECO:0000256" key="5">
    <source>
        <dbReference type="ARBA" id="ARBA00022692"/>
    </source>
</evidence>
<evidence type="ECO:0000256" key="4">
    <source>
        <dbReference type="ARBA" id="ARBA00022519"/>
    </source>
</evidence>
<sequence length="161" mass="18882">MKFFKILYDNFLEVFAVLAFIMLIFLTFFQVCSRYIFQAPITFSEEIGRFLFIWISLLGAAIAMKHDKHIRLDLFQGRMRPHLRHSLDAIVFLLIFGFSMLVLVQSVKLSGATTRQIAPVSRIPMAYMYLILPISALFMGCYAMRHLISRFQQFLQARREQ</sequence>
<gene>
    <name evidence="11" type="ORF">U27_03697</name>
</gene>
<evidence type="ECO:0000256" key="2">
    <source>
        <dbReference type="ARBA" id="ARBA00022448"/>
    </source>
</evidence>
<dbReference type="GO" id="GO:0015740">
    <property type="term" value="P:C4-dicarboxylate transport"/>
    <property type="evidence" value="ECO:0007669"/>
    <property type="project" value="TreeGrafter"/>
</dbReference>
<proteinExistence type="inferred from homology"/>
<keyword evidence="6 9" id="KW-1133">Transmembrane helix</keyword>
<name>A0A081BWM8_VECG1</name>
<keyword evidence="4" id="KW-0997">Cell inner membrane</keyword>
<organism evidence="11">
    <name type="scientific">Vecturithrix granuli</name>
    <dbReference type="NCBI Taxonomy" id="1499967"/>
    <lineage>
        <taxon>Bacteria</taxon>
        <taxon>Candidatus Moduliflexota</taxon>
        <taxon>Candidatus Vecturitrichia</taxon>
        <taxon>Candidatus Vecturitrichales</taxon>
        <taxon>Candidatus Vecturitrichaceae</taxon>
        <taxon>Candidatus Vecturithrix</taxon>
    </lineage>
</organism>
<dbReference type="Proteomes" id="UP000030661">
    <property type="component" value="Unassembled WGS sequence"/>
</dbReference>
<dbReference type="STRING" id="1499967.U27_03697"/>
<keyword evidence="3" id="KW-1003">Cell membrane</keyword>
<keyword evidence="12" id="KW-1185">Reference proteome</keyword>
<dbReference type="PANTHER" id="PTHR35011:SF2">
    <property type="entry name" value="2,3-DIKETO-L-GULONATE TRAP TRANSPORTER SMALL PERMEASE PROTEIN YIAM"/>
    <property type="match status" value="1"/>
</dbReference>
<evidence type="ECO:0000313" key="12">
    <source>
        <dbReference type="Proteomes" id="UP000030661"/>
    </source>
</evidence>
<evidence type="ECO:0000256" key="8">
    <source>
        <dbReference type="ARBA" id="ARBA00038436"/>
    </source>
</evidence>
<dbReference type="InterPro" id="IPR007387">
    <property type="entry name" value="TRAP_DctQ"/>
</dbReference>
<dbReference type="PANTHER" id="PTHR35011">
    <property type="entry name" value="2,3-DIKETO-L-GULONATE TRAP TRANSPORTER SMALL PERMEASE PROTEIN YIAM"/>
    <property type="match status" value="1"/>
</dbReference>
<feature type="transmembrane region" description="Helical" evidence="9">
    <location>
        <begin position="87"/>
        <end position="107"/>
    </location>
</feature>
<dbReference type="HOGENOM" id="CLU_086356_9_2_0"/>
<evidence type="ECO:0000256" key="7">
    <source>
        <dbReference type="ARBA" id="ARBA00023136"/>
    </source>
</evidence>
<evidence type="ECO:0000256" key="6">
    <source>
        <dbReference type="ARBA" id="ARBA00022989"/>
    </source>
</evidence>
<dbReference type="Pfam" id="PF04290">
    <property type="entry name" value="DctQ"/>
    <property type="match status" value="1"/>
</dbReference>
<protein>
    <submittedName>
        <fullName evidence="11">Tripartite ATP-independent periplasmic transporter DctQ component</fullName>
    </submittedName>
</protein>
<feature type="domain" description="Tripartite ATP-independent periplasmic transporters DctQ component" evidence="10">
    <location>
        <begin position="24"/>
        <end position="152"/>
    </location>
</feature>
<evidence type="ECO:0000256" key="9">
    <source>
        <dbReference type="SAM" id="Phobius"/>
    </source>
</evidence>
<comment type="similarity">
    <text evidence="8">Belongs to the TRAP transporter small permease family.</text>
</comment>
<keyword evidence="7 9" id="KW-0472">Membrane</keyword>
<dbReference type="AlphaFoldDB" id="A0A081BWM8"/>